<evidence type="ECO:0000313" key="3">
    <source>
        <dbReference type="EMBL" id="VVD59195.1"/>
    </source>
</evidence>
<accession>A0A5E4R7Q9</accession>
<feature type="region of interest" description="Disordered" evidence="1">
    <location>
        <begin position="1"/>
        <end position="41"/>
    </location>
</feature>
<evidence type="ECO:0000256" key="1">
    <source>
        <dbReference type="SAM" id="MobiDB-lite"/>
    </source>
</evidence>
<dbReference type="CDD" id="cd01066">
    <property type="entry name" value="APP_MetAP"/>
    <property type="match status" value="1"/>
</dbReference>
<proteinExistence type="predicted"/>
<feature type="compositionally biased region" description="Low complexity" evidence="1">
    <location>
        <begin position="1"/>
        <end position="12"/>
    </location>
</feature>
<sequence>MRNAKTAISPISPNSPTPPISATPSAPSSATGGAAANDARRVRYPDDASLAERVGPAFSVDGMLMARHKTRAAIADIARQVKPGMVEEDAVEMAKGVLVAAGLELSWHPTRVRFGVNTLKPMRQPSTPGVVLGENDIFFIDIAPRFEAWEGDGGASFVVGAHAEQARCAHDAQALFHDVRGKWLRDGVSGQALYTYADELAKRMGWALNFDLPGHRVSDFPHAAIHTGSLADFETTPSAMRWILEIHLRDPQQRFGAFFEDMLLDDTYY</sequence>
<dbReference type="Proteomes" id="UP000333828">
    <property type="component" value="Unassembled WGS sequence"/>
</dbReference>
<dbReference type="AlphaFoldDB" id="A0A5E4R7Q9"/>
<dbReference type="Pfam" id="PF00557">
    <property type="entry name" value="Peptidase_M24"/>
    <property type="match status" value="1"/>
</dbReference>
<organism evidence="3 4">
    <name type="scientific">Pandoraea iniqua</name>
    <dbReference type="NCBI Taxonomy" id="2508288"/>
    <lineage>
        <taxon>Bacteria</taxon>
        <taxon>Pseudomonadati</taxon>
        <taxon>Pseudomonadota</taxon>
        <taxon>Betaproteobacteria</taxon>
        <taxon>Burkholderiales</taxon>
        <taxon>Burkholderiaceae</taxon>
        <taxon>Pandoraea</taxon>
    </lineage>
</organism>
<evidence type="ECO:0000259" key="2">
    <source>
        <dbReference type="Pfam" id="PF00557"/>
    </source>
</evidence>
<keyword evidence="4" id="KW-1185">Reference proteome</keyword>
<reference evidence="3 4" key="1">
    <citation type="submission" date="2019-08" db="EMBL/GenBank/DDBJ databases">
        <authorList>
            <person name="Peeters C."/>
        </authorList>
    </citation>
    <scope>NUCLEOTIDE SEQUENCE [LARGE SCALE GENOMIC DNA]</scope>
    <source>
        <strain evidence="3 4">LMG 31115</strain>
    </source>
</reference>
<dbReference type="EMBL" id="CABPSI010000001">
    <property type="protein sequence ID" value="VVD59195.1"/>
    <property type="molecule type" value="Genomic_DNA"/>
</dbReference>
<protein>
    <submittedName>
        <fullName evidence="3">(Fe-S)-binding protein</fullName>
    </submittedName>
</protein>
<evidence type="ECO:0000313" key="4">
    <source>
        <dbReference type="Proteomes" id="UP000333828"/>
    </source>
</evidence>
<dbReference type="InterPro" id="IPR000994">
    <property type="entry name" value="Pept_M24"/>
</dbReference>
<dbReference type="SUPFAM" id="SSF55920">
    <property type="entry name" value="Creatinase/aminopeptidase"/>
    <property type="match status" value="1"/>
</dbReference>
<feature type="compositionally biased region" description="Low complexity" evidence="1">
    <location>
        <begin position="22"/>
        <end position="37"/>
    </location>
</feature>
<gene>
    <name evidence="3" type="ORF">PIN31115_00005</name>
</gene>
<name>A0A5E4R7Q9_9BURK</name>
<dbReference type="InterPro" id="IPR036005">
    <property type="entry name" value="Creatinase/aminopeptidase-like"/>
</dbReference>
<feature type="domain" description="Peptidase M24" evidence="2">
    <location>
        <begin position="63"/>
        <end position="263"/>
    </location>
</feature>
<dbReference type="Gene3D" id="3.90.230.10">
    <property type="entry name" value="Creatinase/methionine aminopeptidase superfamily"/>
    <property type="match status" value="1"/>
</dbReference>